<dbReference type="GO" id="GO:0016874">
    <property type="term" value="F:ligase activity"/>
    <property type="evidence" value="ECO:0007669"/>
    <property type="project" value="UniProtKB-KW"/>
</dbReference>
<feature type="binding site" evidence="6">
    <location>
        <begin position="108"/>
        <end position="115"/>
    </location>
    <ligand>
        <name>substrate</name>
    </ligand>
</feature>
<evidence type="ECO:0000256" key="1">
    <source>
        <dbReference type="ARBA" id="ARBA00004821"/>
    </source>
</evidence>
<evidence type="ECO:0000259" key="8">
    <source>
        <dbReference type="PROSITE" id="PS51733"/>
    </source>
</evidence>
<evidence type="ECO:0000313" key="10">
    <source>
        <dbReference type="Proteomes" id="UP000239434"/>
    </source>
</evidence>
<evidence type="ECO:0000313" key="9">
    <source>
        <dbReference type="EMBL" id="PRD40722.1"/>
    </source>
</evidence>
<dbReference type="InterPro" id="IPR045864">
    <property type="entry name" value="aa-tRNA-synth_II/BPL/LPL"/>
</dbReference>
<feature type="region of interest" description="Disordered" evidence="7">
    <location>
        <begin position="1"/>
        <end position="21"/>
    </location>
</feature>
<dbReference type="Gene3D" id="3.30.930.10">
    <property type="entry name" value="Bira Bifunctional Protein, Domain 2"/>
    <property type="match status" value="1"/>
</dbReference>
<evidence type="ECO:0000256" key="3">
    <source>
        <dbReference type="ARBA" id="ARBA00022679"/>
    </source>
</evidence>
<keyword evidence="3 6" id="KW-0808">Transferase</keyword>
<evidence type="ECO:0000256" key="5">
    <source>
        <dbReference type="ARBA" id="ARBA00024732"/>
    </source>
</evidence>
<keyword evidence="10" id="KW-1185">Reference proteome</keyword>
<organism evidence="9 10">
    <name type="scientific">Phyllobacterium phragmitis</name>
    <dbReference type="NCBI Taxonomy" id="2670329"/>
    <lineage>
        <taxon>Bacteria</taxon>
        <taxon>Pseudomonadati</taxon>
        <taxon>Pseudomonadota</taxon>
        <taxon>Alphaproteobacteria</taxon>
        <taxon>Hyphomicrobiales</taxon>
        <taxon>Phyllobacteriaceae</taxon>
        <taxon>Phyllobacterium</taxon>
    </lineage>
</organism>
<comment type="subcellular location">
    <subcellularLocation>
        <location evidence="6">Cytoplasm</location>
    </subcellularLocation>
</comment>
<evidence type="ECO:0000256" key="6">
    <source>
        <dbReference type="HAMAP-Rule" id="MF_00013"/>
    </source>
</evidence>
<protein>
    <recommendedName>
        <fullName evidence="6">Octanoyltransferase</fullName>
        <ecNumber evidence="6">2.3.1.181</ecNumber>
    </recommendedName>
    <alternativeName>
        <fullName evidence="6">Lipoate-protein ligase B</fullName>
    </alternativeName>
    <alternativeName>
        <fullName evidence="6">Lipoyl/octanoyl transferase</fullName>
    </alternativeName>
    <alternativeName>
        <fullName evidence="6">Octanoyl-[acyl-carrier-protein]-protein N-octanoyltransferase</fullName>
    </alternativeName>
</protein>
<dbReference type="PROSITE" id="PS51733">
    <property type="entry name" value="BPL_LPL_CATALYTIC"/>
    <property type="match status" value="1"/>
</dbReference>
<feature type="binding site" evidence="6">
    <location>
        <begin position="201"/>
        <end position="203"/>
    </location>
    <ligand>
        <name>substrate</name>
    </ligand>
</feature>
<comment type="function">
    <text evidence="5 6">Catalyzes the transfer of endogenously produced octanoic acid from octanoyl-acyl-carrier-protein onto the lipoyl domains of lipoate-dependent enzymes. Lipoyl-ACP can also act as a substrate although octanoyl-ACP is likely to be the physiological substrate.</text>
</comment>
<dbReference type="NCBIfam" id="NF010921">
    <property type="entry name" value="PRK14341.1"/>
    <property type="match status" value="1"/>
</dbReference>
<dbReference type="InterPro" id="IPR004143">
    <property type="entry name" value="BPL_LPL_catalytic"/>
</dbReference>
<comment type="catalytic activity">
    <reaction evidence="6">
        <text>octanoyl-[ACP] + L-lysyl-[protein] = N(6)-octanoyl-L-lysyl-[protein] + holo-[ACP] + H(+)</text>
        <dbReference type="Rhea" id="RHEA:17665"/>
        <dbReference type="Rhea" id="RHEA-COMP:9636"/>
        <dbReference type="Rhea" id="RHEA-COMP:9685"/>
        <dbReference type="Rhea" id="RHEA-COMP:9752"/>
        <dbReference type="Rhea" id="RHEA-COMP:9928"/>
        <dbReference type="ChEBI" id="CHEBI:15378"/>
        <dbReference type="ChEBI" id="CHEBI:29969"/>
        <dbReference type="ChEBI" id="CHEBI:64479"/>
        <dbReference type="ChEBI" id="CHEBI:78463"/>
        <dbReference type="ChEBI" id="CHEBI:78809"/>
        <dbReference type="EC" id="2.3.1.181"/>
    </reaction>
</comment>
<dbReference type="EC" id="2.3.1.181" evidence="6"/>
<feature type="compositionally biased region" description="Polar residues" evidence="7">
    <location>
        <begin position="1"/>
        <end position="15"/>
    </location>
</feature>
<comment type="miscellaneous">
    <text evidence="6">In the reaction, the free carboxyl group of octanoic acid is attached via an amide linkage to the epsilon-amino group of a specific lysine residue of lipoyl domains of lipoate-dependent enzymes.</text>
</comment>
<dbReference type="Proteomes" id="UP000239434">
    <property type="component" value="Unassembled WGS sequence"/>
</dbReference>
<dbReference type="AlphaFoldDB" id="A0A2S9IJP6"/>
<evidence type="ECO:0000256" key="4">
    <source>
        <dbReference type="ARBA" id="ARBA00023315"/>
    </source>
</evidence>
<dbReference type="PROSITE" id="PS01313">
    <property type="entry name" value="LIPB"/>
    <property type="match status" value="1"/>
</dbReference>
<gene>
    <name evidence="6" type="primary">lipB</name>
    <name evidence="9" type="ORF">C5748_25500</name>
</gene>
<comment type="caution">
    <text evidence="9">The sequence shown here is derived from an EMBL/GenBank/DDBJ whole genome shotgun (WGS) entry which is preliminary data.</text>
</comment>
<dbReference type="InterPro" id="IPR000544">
    <property type="entry name" value="Octanoyltransferase"/>
</dbReference>
<comment type="similarity">
    <text evidence="6">Belongs to the LipB family.</text>
</comment>
<dbReference type="InterPro" id="IPR020605">
    <property type="entry name" value="Octanoyltransferase_CS"/>
</dbReference>
<dbReference type="HAMAP" id="MF_00013">
    <property type="entry name" value="LipB"/>
    <property type="match status" value="1"/>
</dbReference>
<feature type="domain" description="BPL/LPL catalytic" evidence="8">
    <location>
        <begin position="69"/>
        <end position="257"/>
    </location>
</feature>
<dbReference type="GO" id="GO:0009249">
    <property type="term" value="P:protein lipoylation"/>
    <property type="evidence" value="ECO:0007669"/>
    <property type="project" value="InterPro"/>
</dbReference>
<evidence type="ECO:0000256" key="7">
    <source>
        <dbReference type="SAM" id="MobiDB-lite"/>
    </source>
</evidence>
<sequence>MTIVDSTASSQNDLQSPAIGERRERSALPATFLPEDGSPPVEWLIADGLTDYPAALAFMETRVAAIRDGAAPELVWLVEHPPLYTAGTSAKASDLLTPDRFPVFRTGRGGEYTYHGPGQRVAYVMLDLKRRREDVRAFVTSLEEWIIRTLAAFNVRGERREDRVGVWVTRPEKLRLADGALAEDKIAAIGIRLRRWVSFHGIAINVEPELGAFGGIVPCGVSEHGVTSLVDLGLPLTMQDLDLALARAFEGVFGPIRPNR</sequence>
<feature type="binding site" evidence="6">
    <location>
        <begin position="188"/>
        <end position="190"/>
    </location>
    <ligand>
        <name>substrate</name>
    </ligand>
</feature>
<comment type="pathway">
    <text evidence="1 6">Protein modification; protein lipoylation via endogenous pathway; protein N(6)-(lipoyl)lysine from octanoyl-[acyl-carrier-protein]: step 1/2.</text>
</comment>
<accession>A0A2S9IJP6</accession>
<evidence type="ECO:0000256" key="2">
    <source>
        <dbReference type="ARBA" id="ARBA00022490"/>
    </source>
</evidence>
<feature type="active site" description="Acyl-thioester intermediate" evidence="6">
    <location>
        <position position="219"/>
    </location>
</feature>
<dbReference type="UniPathway" id="UPA00538">
    <property type="reaction ID" value="UER00592"/>
</dbReference>
<dbReference type="EMBL" id="PVBR01000033">
    <property type="protein sequence ID" value="PRD40722.1"/>
    <property type="molecule type" value="Genomic_DNA"/>
</dbReference>
<feature type="site" description="Lowers pKa of active site Cys" evidence="6">
    <location>
        <position position="185"/>
    </location>
</feature>
<dbReference type="SUPFAM" id="SSF55681">
    <property type="entry name" value="Class II aaRS and biotin synthetases"/>
    <property type="match status" value="1"/>
</dbReference>
<proteinExistence type="inferred from homology"/>
<dbReference type="CDD" id="cd16444">
    <property type="entry name" value="LipB"/>
    <property type="match status" value="1"/>
</dbReference>
<keyword evidence="2 6" id="KW-0963">Cytoplasm</keyword>
<dbReference type="RefSeq" id="WP_105745600.1">
    <property type="nucleotide sequence ID" value="NZ_PVBR01000033.1"/>
</dbReference>
<name>A0A2S9IJP6_9HYPH</name>
<dbReference type="GO" id="GO:0005737">
    <property type="term" value="C:cytoplasm"/>
    <property type="evidence" value="ECO:0007669"/>
    <property type="project" value="UniProtKB-SubCell"/>
</dbReference>
<dbReference type="NCBIfam" id="TIGR00214">
    <property type="entry name" value="lipB"/>
    <property type="match status" value="1"/>
</dbReference>
<keyword evidence="9" id="KW-0436">Ligase</keyword>
<keyword evidence="4 6" id="KW-0012">Acyltransferase</keyword>
<dbReference type="PANTHER" id="PTHR10993">
    <property type="entry name" value="OCTANOYLTRANSFERASE"/>
    <property type="match status" value="1"/>
</dbReference>
<dbReference type="Pfam" id="PF21948">
    <property type="entry name" value="LplA-B_cat"/>
    <property type="match status" value="1"/>
</dbReference>
<reference evidence="9 10" key="1">
    <citation type="submission" date="2018-02" db="EMBL/GenBank/DDBJ databases">
        <title>The draft genome of Phyllobacterium sp. 1N-3.</title>
        <authorList>
            <person name="Liu L."/>
            <person name="Li L."/>
            <person name="Zhang X."/>
            <person name="Wang T."/>
            <person name="Liang L."/>
        </authorList>
    </citation>
    <scope>NUCLEOTIDE SEQUENCE [LARGE SCALE GENOMIC DNA]</scope>
    <source>
        <strain evidence="9 10">1N-3</strain>
    </source>
</reference>
<dbReference type="PANTHER" id="PTHR10993:SF7">
    <property type="entry name" value="LIPOYLTRANSFERASE 2, MITOCHONDRIAL-RELATED"/>
    <property type="match status" value="1"/>
</dbReference>
<dbReference type="FunFam" id="3.30.930.10:FF:000159">
    <property type="entry name" value="Octanoyltransferase"/>
    <property type="match status" value="1"/>
</dbReference>
<dbReference type="GO" id="GO:0033819">
    <property type="term" value="F:lipoyl(octanoyl) transferase activity"/>
    <property type="evidence" value="ECO:0007669"/>
    <property type="project" value="UniProtKB-EC"/>
</dbReference>